<accession>A0A0H3G453</accession>
<name>A0A0H3G453_ZYMMA</name>
<protein>
    <recommendedName>
        <fullName evidence="3">histidine kinase</fullName>
        <ecNumber evidence="3">2.7.13.3</ecNumber>
    </recommendedName>
</protein>
<dbReference type="SUPFAM" id="SSF158472">
    <property type="entry name" value="HAMP domain-like"/>
    <property type="match status" value="1"/>
</dbReference>
<dbReference type="Gene3D" id="1.10.287.130">
    <property type="match status" value="1"/>
</dbReference>
<feature type="domain" description="HAMP" evidence="13">
    <location>
        <begin position="252"/>
        <end position="307"/>
    </location>
</feature>
<dbReference type="Pfam" id="PF02518">
    <property type="entry name" value="HATPase_c"/>
    <property type="match status" value="1"/>
</dbReference>
<dbReference type="InterPro" id="IPR036890">
    <property type="entry name" value="HATPase_C_sf"/>
</dbReference>
<dbReference type="InterPro" id="IPR003661">
    <property type="entry name" value="HisK_dim/P_dom"/>
</dbReference>
<keyword evidence="9" id="KW-0902">Two-component regulatory system</keyword>
<dbReference type="SMART" id="SM00387">
    <property type="entry name" value="HATPase_c"/>
    <property type="match status" value="1"/>
</dbReference>
<dbReference type="Pfam" id="PF00672">
    <property type="entry name" value="HAMP"/>
    <property type="match status" value="1"/>
</dbReference>
<evidence type="ECO:0000256" key="8">
    <source>
        <dbReference type="ARBA" id="ARBA00022989"/>
    </source>
</evidence>
<dbReference type="InterPro" id="IPR004358">
    <property type="entry name" value="Sig_transdc_His_kin-like_C"/>
</dbReference>
<dbReference type="EMBL" id="CP002850">
    <property type="protein sequence ID" value="AEH61884.1"/>
    <property type="molecule type" value="Genomic_DNA"/>
</dbReference>
<dbReference type="InterPro" id="IPR050428">
    <property type="entry name" value="TCS_sensor_his_kinase"/>
</dbReference>
<keyword evidence="8 11" id="KW-1133">Transmembrane helix</keyword>
<dbReference type="Proteomes" id="UP000001494">
    <property type="component" value="Chromosome"/>
</dbReference>
<proteinExistence type="predicted"/>
<dbReference type="SMART" id="SM00388">
    <property type="entry name" value="HisKA"/>
    <property type="match status" value="1"/>
</dbReference>
<evidence type="ECO:0000256" key="2">
    <source>
        <dbReference type="ARBA" id="ARBA00004370"/>
    </source>
</evidence>
<dbReference type="CDD" id="cd00082">
    <property type="entry name" value="HisKA"/>
    <property type="match status" value="1"/>
</dbReference>
<evidence type="ECO:0000256" key="9">
    <source>
        <dbReference type="ARBA" id="ARBA00023012"/>
    </source>
</evidence>
<evidence type="ECO:0000256" key="3">
    <source>
        <dbReference type="ARBA" id="ARBA00012438"/>
    </source>
</evidence>
<dbReference type="RefSeq" id="WP_014500289.1">
    <property type="nucleotide sequence ID" value="NC_017262.1"/>
</dbReference>
<dbReference type="PRINTS" id="PR00344">
    <property type="entry name" value="BCTRLSENSOR"/>
</dbReference>
<keyword evidence="10 11" id="KW-0472">Membrane</keyword>
<dbReference type="AlphaFoldDB" id="A0A0H3G453"/>
<dbReference type="EC" id="2.7.13.3" evidence="3"/>
<dbReference type="InterPro" id="IPR036097">
    <property type="entry name" value="HisK_dim/P_sf"/>
</dbReference>
<gene>
    <name evidence="14" type="ordered locus">Zmob_0027</name>
</gene>
<dbReference type="GO" id="GO:0000155">
    <property type="term" value="F:phosphorelay sensor kinase activity"/>
    <property type="evidence" value="ECO:0007669"/>
    <property type="project" value="InterPro"/>
</dbReference>
<comment type="catalytic activity">
    <reaction evidence="1">
        <text>ATP + protein L-histidine = ADP + protein N-phospho-L-histidine.</text>
        <dbReference type="EC" id="2.7.13.3"/>
    </reaction>
</comment>
<evidence type="ECO:0000256" key="6">
    <source>
        <dbReference type="ARBA" id="ARBA00022692"/>
    </source>
</evidence>
<reference evidence="14 15" key="1">
    <citation type="journal article" date="2011" name="J. Bacteriol.">
        <title>Genome sequence of the ethanol-producing Zymomonas mobilis subsp. mobilis lectotype strain ATCC 10988.</title>
        <authorList>
            <person name="Pappas K.M."/>
            <person name="Kouvelis V.N."/>
            <person name="Saunders E."/>
            <person name="Brettin T.S."/>
            <person name="Bruce D."/>
            <person name="Detter C."/>
            <person name="Balakireva M."/>
            <person name="Han C.S."/>
            <person name="Savvakis G."/>
            <person name="Kyrpides N.C."/>
            <person name="Typas M.A."/>
        </authorList>
    </citation>
    <scope>NUCLEOTIDE SEQUENCE [LARGE SCALE GENOMIC DNA]</scope>
    <source>
        <strain evidence="15">ATCC 10988 / DSM 424 / CCUG 17860 / LMG 404 / NCIMB 8938 / NRRL B-806 / ZM1</strain>
    </source>
</reference>
<evidence type="ECO:0000259" key="13">
    <source>
        <dbReference type="PROSITE" id="PS50885"/>
    </source>
</evidence>
<evidence type="ECO:0000259" key="12">
    <source>
        <dbReference type="PROSITE" id="PS50109"/>
    </source>
</evidence>
<dbReference type="eggNOG" id="COG2205">
    <property type="taxonomic scope" value="Bacteria"/>
</dbReference>
<dbReference type="HOGENOM" id="CLU_000445_89_6_5"/>
<dbReference type="SUPFAM" id="SSF55874">
    <property type="entry name" value="ATPase domain of HSP90 chaperone/DNA topoisomerase II/histidine kinase"/>
    <property type="match status" value="1"/>
</dbReference>
<feature type="transmembrane region" description="Helical" evidence="11">
    <location>
        <begin position="230"/>
        <end position="251"/>
    </location>
</feature>
<keyword evidence="5" id="KW-0808">Transferase</keyword>
<dbReference type="SUPFAM" id="SSF47384">
    <property type="entry name" value="Homodimeric domain of signal transducing histidine kinase"/>
    <property type="match status" value="1"/>
</dbReference>
<evidence type="ECO:0000256" key="5">
    <source>
        <dbReference type="ARBA" id="ARBA00022679"/>
    </source>
</evidence>
<dbReference type="PANTHER" id="PTHR45436">
    <property type="entry name" value="SENSOR HISTIDINE KINASE YKOH"/>
    <property type="match status" value="1"/>
</dbReference>
<dbReference type="InterPro" id="IPR005467">
    <property type="entry name" value="His_kinase_dom"/>
</dbReference>
<dbReference type="OrthoDB" id="9805942at2"/>
<keyword evidence="4" id="KW-0597">Phosphoprotein</keyword>
<evidence type="ECO:0000256" key="4">
    <source>
        <dbReference type="ARBA" id="ARBA00022553"/>
    </source>
</evidence>
<dbReference type="Gene3D" id="6.10.340.10">
    <property type="match status" value="1"/>
</dbReference>
<dbReference type="PANTHER" id="PTHR45436:SF5">
    <property type="entry name" value="SENSOR HISTIDINE KINASE TRCS"/>
    <property type="match status" value="1"/>
</dbReference>
<evidence type="ECO:0000256" key="1">
    <source>
        <dbReference type="ARBA" id="ARBA00000085"/>
    </source>
</evidence>
<feature type="transmembrane region" description="Helical" evidence="11">
    <location>
        <begin position="36"/>
        <end position="59"/>
    </location>
</feature>
<dbReference type="InterPro" id="IPR003660">
    <property type="entry name" value="HAMP_dom"/>
</dbReference>
<sequence>MVSATDLPKNKEEDAASRYHWRRNELALGWSARWSLTARILAVNIFVLLIFAGTFFYVAQYRDRLTGLQTGKYKAMVELITDNLENTPEAEWDRLIGKMGQQTGFRIRIFNSDGKRQFDSWDGQPPTYTIHDPKKDDWQHRLARTLDRINDIVVHASPLSYYQEPKDDRLQAWPEAVTARSQNEMAAQIRWAADRTPLISIATPIGKDGATLFATDNPRYITHKVRRQRFWAMIVLLVVTCVSVGLSLFLARTIVHPLKSLAKAAVRVRLGQAREVKVPRLPARRDEIGLLARSLSDMNTALQQRIDATEAFAADVTHELKNPLASLRSAVDSLEMIKDDHLRQQLIGVIRDDIQRLDRLITDISEASRVDAEMARSSFEVIDLGPLIQGVTKHCERRPDAADVRIAFARPQSGIAVVLGDGTRLTRVVENLIDNAISFSPPDGLVTITTTRDKDDVVIRVEDEGPGVPDDAKEEIFRRFHSVRPSQEAFGRHSGLGLAIAKATVEAHHGTIEVAKRSHGKAGASFIVHLPAAPIIHPTQNGKKA</sequence>
<dbReference type="CDD" id="cd00075">
    <property type="entry name" value="HATPase"/>
    <property type="match status" value="1"/>
</dbReference>
<evidence type="ECO:0000256" key="7">
    <source>
        <dbReference type="ARBA" id="ARBA00022777"/>
    </source>
</evidence>
<evidence type="ECO:0000313" key="15">
    <source>
        <dbReference type="Proteomes" id="UP000001494"/>
    </source>
</evidence>
<evidence type="ECO:0000256" key="11">
    <source>
        <dbReference type="SAM" id="Phobius"/>
    </source>
</evidence>
<dbReference type="CDD" id="cd06225">
    <property type="entry name" value="HAMP"/>
    <property type="match status" value="1"/>
</dbReference>
<dbReference type="KEGG" id="zmm:Zmob_0027"/>
<dbReference type="Pfam" id="PF00512">
    <property type="entry name" value="HisKA"/>
    <property type="match status" value="1"/>
</dbReference>
<dbReference type="InterPro" id="IPR003594">
    <property type="entry name" value="HATPase_dom"/>
</dbReference>
<evidence type="ECO:0000256" key="10">
    <source>
        <dbReference type="ARBA" id="ARBA00023136"/>
    </source>
</evidence>
<dbReference type="GO" id="GO:0016020">
    <property type="term" value="C:membrane"/>
    <property type="evidence" value="ECO:0007669"/>
    <property type="project" value="UniProtKB-SubCell"/>
</dbReference>
<feature type="domain" description="Histidine kinase" evidence="12">
    <location>
        <begin position="315"/>
        <end position="534"/>
    </location>
</feature>
<comment type="subcellular location">
    <subcellularLocation>
        <location evidence="2">Membrane</location>
    </subcellularLocation>
</comment>
<dbReference type="PROSITE" id="PS50885">
    <property type="entry name" value="HAMP"/>
    <property type="match status" value="1"/>
</dbReference>
<evidence type="ECO:0000313" key="14">
    <source>
        <dbReference type="EMBL" id="AEH61884.1"/>
    </source>
</evidence>
<dbReference type="SMART" id="SM00304">
    <property type="entry name" value="HAMP"/>
    <property type="match status" value="1"/>
</dbReference>
<dbReference type="Gene3D" id="3.30.565.10">
    <property type="entry name" value="Histidine kinase-like ATPase, C-terminal domain"/>
    <property type="match status" value="1"/>
</dbReference>
<dbReference type="PROSITE" id="PS50109">
    <property type="entry name" value="HIS_KIN"/>
    <property type="match status" value="1"/>
</dbReference>
<keyword evidence="6 11" id="KW-0812">Transmembrane</keyword>
<organism evidence="14 15">
    <name type="scientific">Zymomonas mobilis subsp. mobilis (strain ATCC 10988 / DSM 424 / LMG 404 / NCIMB 8938 / NRRL B-806 / ZM1)</name>
    <dbReference type="NCBI Taxonomy" id="555217"/>
    <lineage>
        <taxon>Bacteria</taxon>
        <taxon>Pseudomonadati</taxon>
        <taxon>Pseudomonadota</taxon>
        <taxon>Alphaproteobacteria</taxon>
        <taxon>Sphingomonadales</taxon>
        <taxon>Zymomonadaceae</taxon>
        <taxon>Zymomonas</taxon>
    </lineage>
</organism>
<keyword evidence="7 14" id="KW-0418">Kinase</keyword>